<evidence type="ECO:0000313" key="2">
    <source>
        <dbReference type="EMBL" id="OJJ04875.1"/>
    </source>
</evidence>
<name>A0A1L9PTX3_ASPVE</name>
<evidence type="ECO:0000313" key="3">
    <source>
        <dbReference type="Proteomes" id="UP000184073"/>
    </source>
</evidence>
<protein>
    <recommendedName>
        <fullName evidence="4">Ubiquitin 3 binding protein But2 C-terminal domain-containing protein</fullName>
    </recommendedName>
</protein>
<gene>
    <name evidence="2" type="ORF">ASPVEDRAFT_153196</name>
</gene>
<evidence type="ECO:0000256" key="1">
    <source>
        <dbReference type="SAM" id="SignalP"/>
    </source>
</evidence>
<feature type="signal peptide" evidence="1">
    <location>
        <begin position="1"/>
        <end position="18"/>
    </location>
</feature>
<keyword evidence="1" id="KW-0732">Signal</keyword>
<dbReference type="RefSeq" id="XP_040670637.1">
    <property type="nucleotide sequence ID" value="XM_040808342.1"/>
</dbReference>
<dbReference type="GeneID" id="63723853"/>
<sequence length="201" mass="20498">MKFSSVAPLLAAVPGTLGAALPLATRGQDAAQITFIGAADAQFTQDFPKDGSAVTITNPLSISHISSNNPDVTCTFTGIDDSSTTTNGVAFVDVGPPQTQVQGSCKRIWHPETRSPNGGAAREVEITFTGAADAQYKQSFPIDGGVSTIGESLSVSHISSSTGGVKCTFYGVDGSNTVVEGAQTVDVGPPQTQSAGHCAHL</sequence>
<keyword evidence="3" id="KW-1185">Reference proteome</keyword>
<dbReference type="EMBL" id="KV878132">
    <property type="protein sequence ID" value="OJJ04875.1"/>
    <property type="molecule type" value="Genomic_DNA"/>
</dbReference>
<proteinExistence type="predicted"/>
<feature type="chain" id="PRO_5012386069" description="Ubiquitin 3 binding protein But2 C-terminal domain-containing protein" evidence="1">
    <location>
        <begin position="19"/>
        <end position="201"/>
    </location>
</feature>
<dbReference type="OrthoDB" id="4509278at2759"/>
<dbReference type="AlphaFoldDB" id="A0A1L9PTX3"/>
<dbReference type="VEuPathDB" id="FungiDB:ASPVEDRAFT_153196"/>
<dbReference type="Proteomes" id="UP000184073">
    <property type="component" value="Unassembled WGS sequence"/>
</dbReference>
<accession>A0A1L9PTX3</accession>
<evidence type="ECO:0008006" key="4">
    <source>
        <dbReference type="Google" id="ProtNLM"/>
    </source>
</evidence>
<organism evidence="2 3">
    <name type="scientific">Aspergillus versicolor CBS 583.65</name>
    <dbReference type="NCBI Taxonomy" id="1036611"/>
    <lineage>
        <taxon>Eukaryota</taxon>
        <taxon>Fungi</taxon>
        <taxon>Dikarya</taxon>
        <taxon>Ascomycota</taxon>
        <taxon>Pezizomycotina</taxon>
        <taxon>Eurotiomycetes</taxon>
        <taxon>Eurotiomycetidae</taxon>
        <taxon>Eurotiales</taxon>
        <taxon>Aspergillaceae</taxon>
        <taxon>Aspergillus</taxon>
        <taxon>Aspergillus subgen. Nidulantes</taxon>
    </lineage>
</organism>
<reference evidence="3" key="1">
    <citation type="journal article" date="2017" name="Genome Biol.">
        <title>Comparative genomics reveals high biological diversity and specific adaptations in the industrially and medically important fungal genus Aspergillus.</title>
        <authorList>
            <person name="de Vries R.P."/>
            <person name="Riley R."/>
            <person name="Wiebenga A."/>
            <person name="Aguilar-Osorio G."/>
            <person name="Amillis S."/>
            <person name="Uchima C.A."/>
            <person name="Anderluh G."/>
            <person name="Asadollahi M."/>
            <person name="Askin M."/>
            <person name="Barry K."/>
            <person name="Battaglia E."/>
            <person name="Bayram O."/>
            <person name="Benocci T."/>
            <person name="Braus-Stromeyer S.A."/>
            <person name="Caldana C."/>
            <person name="Canovas D."/>
            <person name="Cerqueira G.C."/>
            <person name="Chen F."/>
            <person name="Chen W."/>
            <person name="Choi C."/>
            <person name="Clum A."/>
            <person name="Dos Santos R.A."/>
            <person name="Damasio A.R."/>
            <person name="Diallinas G."/>
            <person name="Emri T."/>
            <person name="Fekete E."/>
            <person name="Flipphi M."/>
            <person name="Freyberg S."/>
            <person name="Gallo A."/>
            <person name="Gournas C."/>
            <person name="Habgood R."/>
            <person name="Hainaut M."/>
            <person name="Harispe M.L."/>
            <person name="Henrissat B."/>
            <person name="Hilden K.S."/>
            <person name="Hope R."/>
            <person name="Hossain A."/>
            <person name="Karabika E."/>
            <person name="Karaffa L."/>
            <person name="Karanyi Z."/>
            <person name="Krasevec N."/>
            <person name="Kuo A."/>
            <person name="Kusch H."/>
            <person name="LaButti K."/>
            <person name="Lagendijk E.L."/>
            <person name="Lapidus A."/>
            <person name="Levasseur A."/>
            <person name="Lindquist E."/>
            <person name="Lipzen A."/>
            <person name="Logrieco A.F."/>
            <person name="MacCabe A."/>
            <person name="Maekelae M.R."/>
            <person name="Malavazi I."/>
            <person name="Melin P."/>
            <person name="Meyer V."/>
            <person name="Mielnichuk N."/>
            <person name="Miskei M."/>
            <person name="Molnar A.P."/>
            <person name="Mule G."/>
            <person name="Ngan C.Y."/>
            <person name="Orejas M."/>
            <person name="Orosz E."/>
            <person name="Ouedraogo J.P."/>
            <person name="Overkamp K.M."/>
            <person name="Park H.-S."/>
            <person name="Perrone G."/>
            <person name="Piumi F."/>
            <person name="Punt P.J."/>
            <person name="Ram A.F."/>
            <person name="Ramon A."/>
            <person name="Rauscher S."/>
            <person name="Record E."/>
            <person name="Riano-Pachon D.M."/>
            <person name="Robert V."/>
            <person name="Roehrig J."/>
            <person name="Ruller R."/>
            <person name="Salamov A."/>
            <person name="Salih N.S."/>
            <person name="Samson R.A."/>
            <person name="Sandor E."/>
            <person name="Sanguinetti M."/>
            <person name="Schuetze T."/>
            <person name="Sepcic K."/>
            <person name="Shelest E."/>
            <person name="Sherlock G."/>
            <person name="Sophianopoulou V."/>
            <person name="Squina F.M."/>
            <person name="Sun H."/>
            <person name="Susca A."/>
            <person name="Todd R.B."/>
            <person name="Tsang A."/>
            <person name="Unkles S.E."/>
            <person name="van de Wiele N."/>
            <person name="van Rossen-Uffink D."/>
            <person name="Oliveira J.V."/>
            <person name="Vesth T.C."/>
            <person name="Visser J."/>
            <person name="Yu J.-H."/>
            <person name="Zhou M."/>
            <person name="Andersen M.R."/>
            <person name="Archer D.B."/>
            <person name="Baker S.E."/>
            <person name="Benoit I."/>
            <person name="Brakhage A.A."/>
            <person name="Braus G.H."/>
            <person name="Fischer R."/>
            <person name="Frisvad J.C."/>
            <person name="Goldman G.H."/>
            <person name="Houbraken J."/>
            <person name="Oakley B."/>
            <person name="Pocsi I."/>
            <person name="Scazzocchio C."/>
            <person name="Seiboth B."/>
            <person name="vanKuyk P.A."/>
            <person name="Wortman J."/>
            <person name="Dyer P.S."/>
            <person name="Grigoriev I.V."/>
        </authorList>
    </citation>
    <scope>NUCLEOTIDE SEQUENCE [LARGE SCALE GENOMIC DNA]</scope>
    <source>
        <strain evidence="3">CBS 583.65</strain>
    </source>
</reference>